<feature type="region of interest" description="Disordered" evidence="1">
    <location>
        <begin position="202"/>
        <end position="259"/>
    </location>
</feature>
<comment type="caution">
    <text evidence="2">The sequence shown here is derived from an EMBL/GenBank/DDBJ whole genome shotgun (WGS) entry which is preliminary data.</text>
</comment>
<dbReference type="AlphaFoldDB" id="A0A550CHC3"/>
<feature type="compositionally biased region" description="Polar residues" evidence="1">
    <location>
        <begin position="242"/>
        <end position="259"/>
    </location>
</feature>
<feature type="compositionally biased region" description="Basic and acidic residues" evidence="1">
    <location>
        <begin position="225"/>
        <end position="240"/>
    </location>
</feature>
<gene>
    <name evidence="2" type="ORF">BD626DRAFT_248832</name>
</gene>
<name>A0A550CHC3_9AGAR</name>
<keyword evidence="3" id="KW-1185">Reference proteome</keyword>
<proteinExistence type="predicted"/>
<dbReference type="Proteomes" id="UP000320762">
    <property type="component" value="Unassembled WGS sequence"/>
</dbReference>
<feature type="region of interest" description="Disordered" evidence="1">
    <location>
        <begin position="516"/>
        <end position="541"/>
    </location>
</feature>
<evidence type="ECO:0000313" key="3">
    <source>
        <dbReference type="Proteomes" id="UP000320762"/>
    </source>
</evidence>
<evidence type="ECO:0000256" key="1">
    <source>
        <dbReference type="SAM" id="MobiDB-lite"/>
    </source>
</evidence>
<dbReference type="EMBL" id="VDMD01000007">
    <property type="protein sequence ID" value="TRM64202.1"/>
    <property type="molecule type" value="Genomic_DNA"/>
</dbReference>
<reference evidence="2 3" key="1">
    <citation type="journal article" date="2019" name="New Phytol.">
        <title>Comparative genomics reveals unique wood-decay strategies and fruiting body development in the Schizophyllaceae.</title>
        <authorList>
            <person name="Almasi E."/>
            <person name="Sahu N."/>
            <person name="Krizsan K."/>
            <person name="Balint B."/>
            <person name="Kovacs G.M."/>
            <person name="Kiss B."/>
            <person name="Cseklye J."/>
            <person name="Drula E."/>
            <person name="Henrissat B."/>
            <person name="Nagy I."/>
            <person name="Chovatia M."/>
            <person name="Adam C."/>
            <person name="LaButti K."/>
            <person name="Lipzen A."/>
            <person name="Riley R."/>
            <person name="Grigoriev I.V."/>
            <person name="Nagy L.G."/>
        </authorList>
    </citation>
    <scope>NUCLEOTIDE SEQUENCE [LARGE SCALE GENOMIC DNA]</scope>
    <source>
        <strain evidence="2 3">NL-1724</strain>
    </source>
</reference>
<feature type="compositionally biased region" description="Polar residues" evidence="1">
    <location>
        <begin position="47"/>
        <end position="60"/>
    </location>
</feature>
<organism evidence="2 3">
    <name type="scientific">Schizophyllum amplum</name>
    <dbReference type="NCBI Taxonomy" id="97359"/>
    <lineage>
        <taxon>Eukaryota</taxon>
        <taxon>Fungi</taxon>
        <taxon>Dikarya</taxon>
        <taxon>Basidiomycota</taxon>
        <taxon>Agaricomycotina</taxon>
        <taxon>Agaricomycetes</taxon>
        <taxon>Agaricomycetidae</taxon>
        <taxon>Agaricales</taxon>
        <taxon>Schizophyllaceae</taxon>
        <taxon>Schizophyllum</taxon>
    </lineage>
</organism>
<accession>A0A550CHC3</accession>
<feature type="region of interest" description="Disordered" evidence="1">
    <location>
        <begin position="41"/>
        <end position="64"/>
    </location>
</feature>
<evidence type="ECO:0000313" key="2">
    <source>
        <dbReference type="EMBL" id="TRM64202.1"/>
    </source>
</evidence>
<sequence length="541" mass="58321">MNFTRLYRRLRSLIGTLTSSFAASLFSTPLGGTPYLNARARSKQSRAPKTTPKKNYQLNSGRGPRRIANPVRRLVRLSSATFCGFVLNPLATIWWAMSDSGRDDWRALWNKLKMLYPNAISRQSTHADEQHVPATLGAPNPYSLQRPAYDALHRSESSHQSPIYIRQDLDWAPAVAAPPSACLAPNKATRKRRHKLLEGEVTSLSDKQTARPCLPQAYPSKVARTRRDPRPRASERHDTDANGFTSASTVNKPSNSSHSGWIPAAPLPANGTLSHFVAPFASSSRQPSTLSPQLSAASPDGVLASLHMPKPTYPPSRFSFILNETSGLLDCSSQQSTSSAGYTTCHEIPTVCSQSATSAYSQDSLAAYQPGTPTASSRGHPFATNYGHDASAFSSQSWGSAPPPSPYKDAPFSTHSLQAYPDALPPASHMQSGLSLFYPGDLGFRSEASVVHSQTDFSDTATSLGHNFVASQSPVWLNDSPAHHDSSAAVLDDLFLIGASIGTSWNGLTTYRTNGGASTADDRSGQPVEWPATEGVGPYHE</sequence>
<protein>
    <submittedName>
        <fullName evidence="2">Uncharacterized protein</fullName>
    </submittedName>
</protein>